<dbReference type="EMBL" id="CP089983">
    <property type="protein sequence ID" value="WXB04668.1"/>
    <property type="molecule type" value="Genomic_DNA"/>
</dbReference>
<reference evidence="1" key="1">
    <citation type="submission" date="2021-12" db="EMBL/GenBank/DDBJ databases">
        <title>Discovery of the Pendulisporaceae a myxobacterial family with distinct sporulation behavior and unique specialized metabolism.</title>
        <authorList>
            <person name="Garcia R."/>
            <person name="Popoff A."/>
            <person name="Bader C.D."/>
            <person name="Loehr J."/>
            <person name="Walesch S."/>
            <person name="Walt C."/>
            <person name="Boldt J."/>
            <person name="Bunk B."/>
            <person name="Haeckl F.J.F.P.J."/>
            <person name="Gunesch A.P."/>
            <person name="Birkelbach J."/>
            <person name="Nuebel U."/>
            <person name="Pietschmann T."/>
            <person name="Bach T."/>
            <person name="Mueller R."/>
        </authorList>
    </citation>
    <scope>NUCLEOTIDE SEQUENCE</scope>
    <source>
        <strain evidence="1">MSr11367</strain>
    </source>
</reference>
<evidence type="ECO:0000313" key="2">
    <source>
        <dbReference type="Proteomes" id="UP001374803"/>
    </source>
</evidence>
<dbReference type="RefSeq" id="WP_394834312.1">
    <property type="nucleotide sequence ID" value="NZ_CP089929.1"/>
</dbReference>
<accession>A0ABZ2L1E8</accession>
<gene>
    <name evidence="1" type="ORF">LVJ94_48215</name>
</gene>
<organism evidence="1 2">
    <name type="scientific">Pendulispora rubella</name>
    <dbReference type="NCBI Taxonomy" id="2741070"/>
    <lineage>
        <taxon>Bacteria</taxon>
        <taxon>Pseudomonadati</taxon>
        <taxon>Myxococcota</taxon>
        <taxon>Myxococcia</taxon>
        <taxon>Myxococcales</taxon>
        <taxon>Sorangiineae</taxon>
        <taxon>Pendulisporaceae</taxon>
        <taxon>Pendulispora</taxon>
    </lineage>
</organism>
<name>A0ABZ2L1E8_9BACT</name>
<evidence type="ECO:0000313" key="1">
    <source>
        <dbReference type="EMBL" id="WXB04668.1"/>
    </source>
</evidence>
<protein>
    <submittedName>
        <fullName evidence="1">Uncharacterized protein</fullName>
    </submittedName>
</protein>
<dbReference type="Proteomes" id="UP001374803">
    <property type="component" value="Chromosome"/>
</dbReference>
<proteinExistence type="predicted"/>
<sequence length="293" mass="33204">MRRQDSHLQFPAFMWRPDRRASRLLGETTLLLANRYARTGSFVDPLRSRDSREILTENELLAAPPGSPMVVDDAVDLLASSYPAYRLYLVHGLRLAIQEALERPEREQVEEAFDLAVSDTCWGAMALTLGDRASRYHLRTLRACMPVVLRHWDALAEFRYIGVAPLPPVISFGEPPAAVSLEELMNERHAGLMALWLPSDPTGDPRKDIPAALDAVEALDPETLETRCLTWLAALAAEEPELRHREAMSDIDFLREEWSNLAAYEREALTSGSVGMARTILRRADRYYEPRRH</sequence>
<keyword evidence="2" id="KW-1185">Reference proteome</keyword>